<feature type="domain" description="Glycosyltransferase subfamily 4-like N-terminal" evidence="2">
    <location>
        <begin position="33"/>
        <end position="190"/>
    </location>
</feature>
<feature type="domain" description="Glycosyl transferase family 1" evidence="1">
    <location>
        <begin position="211"/>
        <end position="364"/>
    </location>
</feature>
<sequence length="396" mass="43903">MSISYQQLSKHISIDTQVGPVKYLHIFPEYNRGGAEIRVSRTINAMGPGHGHAVLSISGRTDAADVLDPSCNVRVFQGPPKKGPIRFPIDLWKCVRDINPSVVLTYNWGATDAVLAAKIARFRPVIHNECGLSADLDGKGWRRQLARRVLLPGCYRVVVTSFTLYDLAIRKFGVPKNKIAFIKTGVNTERFSPGMNDELREKITHGDCRSVVFGYVGSLRPSKNVPMLLRAFAAAKPSMECPAVLALFGDGPERERLTDLARDLGILESLYFHGYIDNPECAFNAIDVNVTASMSEAASNSLLEAMASGLPVVSTDIADNKRMLSDENRPFVYAHDDHAGYTSALKTLANDLQMRNHLGEANRSHVCQEYPVDRMYREYANLWSQAAEFAMTRPGR</sequence>
<dbReference type="PANTHER" id="PTHR45947">
    <property type="entry name" value="SULFOQUINOVOSYL TRANSFERASE SQD2"/>
    <property type="match status" value="1"/>
</dbReference>
<proteinExistence type="predicted"/>
<dbReference type="InterPro" id="IPR028098">
    <property type="entry name" value="Glyco_trans_4-like_N"/>
</dbReference>
<dbReference type="OrthoDB" id="232381at2"/>
<comment type="caution">
    <text evidence="3">The sequence shown here is derived from an EMBL/GenBank/DDBJ whole genome shotgun (WGS) entry which is preliminary data.</text>
</comment>
<accession>A0A5C6EZA3</accession>
<dbReference type="PANTHER" id="PTHR45947:SF3">
    <property type="entry name" value="SULFOQUINOVOSYL TRANSFERASE SQD2"/>
    <property type="match status" value="1"/>
</dbReference>
<keyword evidence="3" id="KW-0328">Glycosyltransferase</keyword>
<name>A0A5C6EZA3_9BACT</name>
<keyword evidence="4" id="KW-1185">Reference proteome</keyword>
<gene>
    <name evidence="3" type="primary">epsD_3</name>
    <name evidence="3" type="ORF">Poly51_32070</name>
</gene>
<keyword evidence="3" id="KW-0808">Transferase</keyword>
<evidence type="ECO:0000259" key="2">
    <source>
        <dbReference type="Pfam" id="PF13439"/>
    </source>
</evidence>
<dbReference type="RefSeq" id="WP_146458704.1">
    <property type="nucleotide sequence ID" value="NZ_SJPW01000004.1"/>
</dbReference>
<dbReference type="InterPro" id="IPR001296">
    <property type="entry name" value="Glyco_trans_1"/>
</dbReference>
<reference evidence="3 4" key="1">
    <citation type="submission" date="2019-02" db="EMBL/GenBank/DDBJ databases">
        <title>Deep-cultivation of Planctomycetes and their phenomic and genomic characterization uncovers novel biology.</title>
        <authorList>
            <person name="Wiegand S."/>
            <person name="Jogler M."/>
            <person name="Boedeker C."/>
            <person name="Pinto D."/>
            <person name="Vollmers J."/>
            <person name="Rivas-Marin E."/>
            <person name="Kohn T."/>
            <person name="Peeters S.H."/>
            <person name="Heuer A."/>
            <person name="Rast P."/>
            <person name="Oberbeckmann S."/>
            <person name="Bunk B."/>
            <person name="Jeske O."/>
            <person name="Meyerdierks A."/>
            <person name="Storesund J.E."/>
            <person name="Kallscheuer N."/>
            <person name="Luecker S."/>
            <person name="Lage O.M."/>
            <person name="Pohl T."/>
            <person name="Merkel B.J."/>
            <person name="Hornburger P."/>
            <person name="Mueller R.-W."/>
            <person name="Bruemmer F."/>
            <person name="Labrenz M."/>
            <person name="Spormann A.M."/>
            <person name="Op Den Camp H."/>
            <person name="Overmann J."/>
            <person name="Amann R."/>
            <person name="Jetten M.S.M."/>
            <person name="Mascher T."/>
            <person name="Medema M.H."/>
            <person name="Devos D.P."/>
            <person name="Kaster A.-K."/>
            <person name="Ovreas L."/>
            <person name="Rohde M."/>
            <person name="Galperin M.Y."/>
            <person name="Jogler C."/>
        </authorList>
    </citation>
    <scope>NUCLEOTIDE SEQUENCE [LARGE SCALE GENOMIC DNA]</scope>
    <source>
        <strain evidence="3 4">Poly51</strain>
    </source>
</reference>
<evidence type="ECO:0000313" key="3">
    <source>
        <dbReference type="EMBL" id="TWU54488.1"/>
    </source>
</evidence>
<dbReference type="InterPro" id="IPR050194">
    <property type="entry name" value="Glycosyltransferase_grp1"/>
</dbReference>
<evidence type="ECO:0000313" key="4">
    <source>
        <dbReference type="Proteomes" id="UP000318288"/>
    </source>
</evidence>
<dbReference type="Pfam" id="PF00534">
    <property type="entry name" value="Glycos_transf_1"/>
    <property type="match status" value="1"/>
</dbReference>
<organism evidence="3 4">
    <name type="scientific">Rubripirellula tenax</name>
    <dbReference type="NCBI Taxonomy" id="2528015"/>
    <lineage>
        <taxon>Bacteria</taxon>
        <taxon>Pseudomonadati</taxon>
        <taxon>Planctomycetota</taxon>
        <taxon>Planctomycetia</taxon>
        <taxon>Pirellulales</taxon>
        <taxon>Pirellulaceae</taxon>
        <taxon>Rubripirellula</taxon>
    </lineage>
</organism>
<dbReference type="Proteomes" id="UP000318288">
    <property type="component" value="Unassembled WGS sequence"/>
</dbReference>
<protein>
    <submittedName>
        <fullName evidence="3">Putative glycosyltransferase EpsD</fullName>
        <ecNumber evidence="3">2.4.-.-</ecNumber>
    </submittedName>
</protein>
<dbReference type="Pfam" id="PF13439">
    <property type="entry name" value="Glyco_transf_4"/>
    <property type="match status" value="1"/>
</dbReference>
<dbReference type="SUPFAM" id="SSF53756">
    <property type="entry name" value="UDP-Glycosyltransferase/glycogen phosphorylase"/>
    <property type="match status" value="1"/>
</dbReference>
<dbReference type="Gene3D" id="3.40.50.2000">
    <property type="entry name" value="Glycogen Phosphorylase B"/>
    <property type="match status" value="2"/>
</dbReference>
<evidence type="ECO:0000259" key="1">
    <source>
        <dbReference type="Pfam" id="PF00534"/>
    </source>
</evidence>
<dbReference type="EMBL" id="SJPW01000004">
    <property type="protein sequence ID" value="TWU54488.1"/>
    <property type="molecule type" value="Genomic_DNA"/>
</dbReference>
<dbReference type="GO" id="GO:0016757">
    <property type="term" value="F:glycosyltransferase activity"/>
    <property type="evidence" value="ECO:0007669"/>
    <property type="project" value="UniProtKB-KW"/>
</dbReference>
<dbReference type="AlphaFoldDB" id="A0A5C6EZA3"/>
<dbReference type="EC" id="2.4.-.-" evidence="3"/>